<feature type="non-terminal residue" evidence="2">
    <location>
        <position position="1"/>
    </location>
</feature>
<accession>A0A699QFS2</accession>
<feature type="region of interest" description="Disordered" evidence="1">
    <location>
        <begin position="109"/>
        <end position="130"/>
    </location>
</feature>
<gene>
    <name evidence="2" type="ORF">Tci_832527</name>
</gene>
<evidence type="ECO:0000256" key="1">
    <source>
        <dbReference type="SAM" id="MobiDB-lite"/>
    </source>
</evidence>
<dbReference type="EMBL" id="BKCJ010985921">
    <property type="protein sequence ID" value="GFC60557.1"/>
    <property type="molecule type" value="Genomic_DNA"/>
</dbReference>
<name>A0A699QFS2_TANCI</name>
<comment type="caution">
    <text evidence="2">The sequence shown here is derived from an EMBL/GenBank/DDBJ whole genome shotgun (WGS) entry which is preliminary data.</text>
</comment>
<proteinExistence type="predicted"/>
<dbReference type="AlphaFoldDB" id="A0A699QFS2"/>
<protein>
    <submittedName>
        <fullName evidence="2">Uncharacterized protein</fullName>
    </submittedName>
</protein>
<organism evidence="2">
    <name type="scientific">Tanacetum cinerariifolium</name>
    <name type="common">Dalmatian daisy</name>
    <name type="synonym">Chrysanthemum cinerariifolium</name>
    <dbReference type="NCBI Taxonomy" id="118510"/>
    <lineage>
        <taxon>Eukaryota</taxon>
        <taxon>Viridiplantae</taxon>
        <taxon>Streptophyta</taxon>
        <taxon>Embryophyta</taxon>
        <taxon>Tracheophyta</taxon>
        <taxon>Spermatophyta</taxon>
        <taxon>Magnoliopsida</taxon>
        <taxon>eudicotyledons</taxon>
        <taxon>Gunneridae</taxon>
        <taxon>Pentapetalae</taxon>
        <taxon>asterids</taxon>
        <taxon>campanulids</taxon>
        <taxon>Asterales</taxon>
        <taxon>Asteraceae</taxon>
        <taxon>Asteroideae</taxon>
        <taxon>Anthemideae</taxon>
        <taxon>Anthemidinae</taxon>
        <taxon>Tanacetum</taxon>
    </lineage>
</organism>
<sequence>LFIQKGIPIYNKRTRQIMETMNVQFDELTHMAFEQLGSELERQGLTFGHNSLGLVLNLAALTPAKPSTKNDWDLLVQPMFDEYFKSPSDVSTSISAVILLPPDIARASFSSSSINKDDPSPNRYAFLDEE</sequence>
<reference evidence="2" key="1">
    <citation type="journal article" date="2019" name="Sci. Rep.">
        <title>Draft genome of Tanacetum cinerariifolium, the natural source of mosquito coil.</title>
        <authorList>
            <person name="Yamashiro T."/>
            <person name="Shiraishi A."/>
            <person name="Satake H."/>
            <person name="Nakayama K."/>
        </authorList>
    </citation>
    <scope>NUCLEOTIDE SEQUENCE</scope>
</reference>
<evidence type="ECO:0000313" key="2">
    <source>
        <dbReference type="EMBL" id="GFC60557.1"/>
    </source>
</evidence>